<dbReference type="PANTHER" id="PTHR39600">
    <property type="entry name" value="PEPTIDASE INHIBITOR I78 FAMILY PROTEIN"/>
    <property type="match status" value="1"/>
</dbReference>
<feature type="region of interest" description="Disordered" evidence="1">
    <location>
        <begin position="26"/>
        <end position="46"/>
    </location>
</feature>
<dbReference type="PROSITE" id="PS51257">
    <property type="entry name" value="PROKAR_LIPOPROTEIN"/>
    <property type="match status" value="1"/>
</dbReference>
<evidence type="ECO:0000313" key="4">
    <source>
        <dbReference type="Proteomes" id="UP000580517"/>
    </source>
</evidence>
<organism evidence="3 4">
    <name type="scientific">Allopusillimonas soli</name>
    <dbReference type="NCBI Taxonomy" id="659016"/>
    <lineage>
        <taxon>Bacteria</taxon>
        <taxon>Pseudomonadati</taxon>
        <taxon>Pseudomonadota</taxon>
        <taxon>Betaproteobacteria</taxon>
        <taxon>Burkholderiales</taxon>
        <taxon>Alcaligenaceae</taxon>
        <taxon>Allopusillimonas</taxon>
    </lineage>
</organism>
<dbReference type="Gene3D" id="3.30.10.10">
    <property type="entry name" value="Trypsin Inhibitor V, subunit A"/>
    <property type="match status" value="1"/>
</dbReference>
<evidence type="ECO:0000256" key="1">
    <source>
        <dbReference type="SAM" id="MobiDB-lite"/>
    </source>
</evidence>
<dbReference type="RefSeq" id="WP_129968028.1">
    <property type="nucleotide sequence ID" value="NZ_JACCEW010000001.1"/>
</dbReference>
<accession>A0A853F807</accession>
<dbReference type="OrthoDB" id="8724542at2"/>
<dbReference type="AlphaFoldDB" id="A0A853F807"/>
<feature type="compositionally biased region" description="Polar residues" evidence="1">
    <location>
        <begin position="26"/>
        <end position="40"/>
    </location>
</feature>
<evidence type="ECO:0008006" key="5">
    <source>
        <dbReference type="Google" id="ProtNLM"/>
    </source>
</evidence>
<gene>
    <name evidence="3" type="ORF">H0A68_04470</name>
</gene>
<feature type="signal peptide" evidence="2">
    <location>
        <begin position="1"/>
        <end position="22"/>
    </location>
</feature>
<feature type="chain" id="PRO_5032566585" description="Peptidase inhibitor I78 family protein" evidence="2">
    <location>
        <begin position="23"/>
        <end position="110"/>
    </location>
</feature>
<reference evidence="3 4" key="1">
    <citation type="submission" date="2020-07" db="EMBL/GenBank/DDBJ databases">
        <title>Taxonomic revisions and descriptions of new bacterial species based on genomic comparisons in the high-G+C-content subgroup of the family Alcaligenaceae.</title>
        <authorList>
            <person name="Szabo A."/>
            <person name="Felfoldi T."/>
        </authorList>
    </citation>
    <scope>NUCLEOTIDE SEQUENCE [LARGE SCALE GENOMIC DNA]</scope>
    <source>
        <strain evidence="3 4">DSM 25264</strain>
    </source>
</reference>
<dbReference type="InterPro" id="IPR021719">
    <property type="entry name" value="Prot_inh_I78"/>
</dbReference>
<comment type="caution">
    <text evidence="3">The sequence shown here is derived from an EMBL/GenBank/DDBJ whole genome shotgun (WGS) entry which is preliminary data.</text>
</comment>
<dbReference type="EMBL" id="JACCEW010000001">
    <property type="protein sequence ID" value="NYT36117.1"/>
    <property type="molecule type" value="Genomic_DNA"/>
</dbReference>
<dbReference type="Proteomes" id="UP000580517">
    <property type="component" value="Unassembled WGS sequence"/>
</dbReference>
<evidence type="ECO:0000256" key="2">
    <source>
        <dbReference type="SAM" id="SignalP"/>
    </source>
</evidence>
<keyword evidence="2" id="KW-0732">Signal</keyword>
<dbReference type="PANTHER" id="PTHR39600:SF1">
    <property type="entry name" value="PEPTIDASE INHIBITOR I78 FAMILY PROTEIN"/>
    <property type="match status" value="1"/>
</dbReference>
<dbReference type="Pfam" id="PF11720">
    <property type="entry name" value="Inhibitor_I78"/>
    <property type="match status" value="1"/>
</dbReference>
<name>A0A853F807_9BURK</name>
<sequence length="110" mass="11694">MPWKFIPGAFAVVFLLAGCAGGASNISDSGSAMPSASTESRNGDTCDADLAESAVGKKVSPDLIEQYRKAAHAKQARALRPHDVITMEYNPQRLNLKVDDQDIVVSVNCS</sequence>
<keyword evidence="4" id="KW-1185">Reference proteome</keyword>
<proteinExistence type="predicted"/>
<evidence type="ECO:0000313" key="3">
    <source>
        <dbReference type="EMBL" id="NYT36117.1"/>
    </source>
</evidence>
<protein>
    <recommendedName>
        <fullName evidence="5">Peptidase inhibitor I78 family protein</fullName>
    </recommendedName>
</protein>